<evidence type="ECO:0000313" key="3">
    <source>
        <dbReference type="Proteomes" id="UP001151760"/>
    </source>
</evidence>
<reference evidence="2" key="1">
    <citation type="journal article" date="2022" name="Int. J. Mol. Sci.">
        <title>Draft Genome of Tanacetum Coccineum: Genomic Comparison of Closely Related Tanacetum-Family Plants.</title>
        <authorList>
            <person name="Yamashiro T."/>
            <person name="Shiraishi A."/>
            <person name="Nakayama K."/>
            <person name="Satake H."/>
        </authorList>
    </citation>
    <scope>NUCLEOTIDE SEQUENCE</scope>
</reference>
<feature type="signal peptide" evidence="1">
    <location>
        <begin position="1"/>
        <end position="21"/>
    </location>
</feature>
<keyword evidence="3" id="KW-1185">Reference proteome</keyword>
<protein>
    <submittedName>
        <fullName evidence="2">Uncharacterized protein</fullName>
    </submittedName>
</protein>
<accession>A0ABQ5G6B8</accession>
<name>A0ABQ5G6B8_9ASTR</name>
<comment type="caution">
    <text evidence="2">The sequence shown here is derived from an EMBL/GenBank/DDBJ whole genome shotgun (WGS) entry which is preliminary data.</text>
</comment>
<sequence length="182" mass="19700">MCTTTAAAVAASLLLFFLSSSINDQIRPCENVGGKVRAVARIQGFMDPKLVSSDGVRCPSMITVRYAFDDCEVNVSGEDNGKLNGMPLTVAACTSLDDVTQSDATHVVNRSTVTHPNDMCINKDLSFTSAIYKKATWASSVKCLLEKMWHHALLSPNYRTLGHLDDARVCVSELAVGTKKNL</sequence>
<gene>
    <name evidence="2" type="ORF">Tco_1030478</name>
</gene>
<evidence type="ECO:0000256" key="1">
    <source>
        <dbReference type="SAM" id="SignalP"/>
    </source>
</evidence>
<reference evidence="2" key="2">
    <citation type="submission" date="2022-01" db="EMBL/GenBank/DDBJ databases">
        <authorList>
            <person name="Yamashiro T."/>
            <person name="Shiraishi A."/>
            <person name="Satake H."/>
            <person name="Nakayama K."/>
        </authorList>
    </citation>
    <scope>NUCLEOTIDE SEQUENCE</scope>
</reference>
<keyword evidence="1" id="KW-0732">Signal</keyword>
<dbReference type="EMBL" id="BQNB010018147">
    <property type="protein sequence ID" value="GJT71192.1"/>
    <property type="molecule type" value="Genomic_DNA"/>
</dbReference>
<feature type="chain" id="PRO_5047008109" evidence="1">
    <location>
        <begin position="22"/>
        <end position="182"/>
    </location>
</feature>
<organism evidence="2 3">
    <name type="scientific">Tanacetum coccineum</name>
    <dbReference type="NCBI Taxonomy" id="301880"/>
    <lineage>
        <taxon>Eukaryota</taxon>
        <taxon>Viridiplantae</taxon>
        <taxon>Streptophyta</taxon>
        <taxon>Embryophyta</taxon>
        <taxon>Tracheophyta</taxon>
        <taxon>Spermatophyta</taxon>
        <taxon>Magnoliopsida</taxon>
        <taxon>eudicotyledons</taxon>
        <taxon>Gunneridae</taxon>
        <taxon>Pentapetalae</taxon>
        <taxon>asterids</taxon>
        <taxon>campanulids</taxon>
        <taxon>Asterales</taxon>
        <taxon>Asteraceae</taxon>
        <taxon>Asteroideae</taxon>
        <taxon>Anthemideae</taxon>
        <taxon>Anthemidinae</taxon>
        <taxon>Tanacetum</taxon>
    </lineage>
</organism>
<dbReference type="Proteomes" id="UP001151760">
    <property type="component" value="Unassembled WGS sequence"/>
</dbReference>
<evidence type="ECO:0000313" key="2">
    <source>
        <dbReference type="EMBL" id="GJT71192.1"/>
    </source>
</evidence>
<proteinExistence type="predicted"/>